<dbReference type="Proteomes" id="UP000784294">
    <property type="component" value="Unassembled WGS sequence"/>
</dbReference>
<evidence type="ECO:0000313" key="1">
    <source>
        <dbReference type="EMBL" id="VEL20391.1"/>
    </source>
</evidence>
<proteinExistence type="predicted"/>
<reference evidence="1" key="1">
    <citation type="submission" date="2018-11" db="EMBL/GenBank/DDBJ databases">
        <authorList>
            <consortium name="Pathogen Informatics"/>
        </authorList>
    </citation>
    <scope>NUCLEOTIDE SEQUENCE</scope>
</reference>
<evidence type="ECO:0000313" key="2">
    <source>
        <dbReference type="Proteomes" id="UP000784294"/>
    </source>
</evidence>
<sequence>MYRFAKRGESGDPIGSLNICSLIMPLNVKYVVLTVRLISRVNDSFRIRSTSRMSSSLSNISNKALTAFSPEIFVYKDFTSKLTNSADPTDPIFWIL</sequence>
<comment type="caution">
    <text evidence="1">The sequence shown here is derived from an EMBL/GenBank/DDBJ whole genome shotgun (WGS) entry which is preliminary data.</text>
</comment>
<protein>
    <submittedName>
        <fullName evidence="1">Uncharacterized protein</fullName>
    </submittedName>
</protein>
<gene>
    <name evidence="1" type="ORF">PXEA_LOCUS13831</name>
</gene>
<keyword evidence="2" id="KW-1185">Reference proteome</keyword>
<accession>A0A448WU89</accession>
<organism evidence="1 2">
    <name type="scientific">Protopolystoma xenopodis</name>
    <dbReference type="NCBI Taxonomy" id="117903"/>
    <lineage>
        <taxon>Eukaryota</taxon>
        <taxon>Metazoa</taxon>
        <taxon>Spiralia</taxon>
        <taxon>Lophotrochozoa</taxon>
        <taxon>Platyhelminthes</taxon>
        <taxon>Monogenea</taxon>
        <taxon>Polyopisthocotylea</taxon>
        <taxon>Polystomatidea</taxon>
        <taxon>Polystomatidae</taxon>
        <taxon>Protopolystoma</taxon>
    </lineage>
</organism>
<name>A0A448WU89_9PLAT</name>
<dbReference type="AlphaFoldDB" id="A0A448WU89"/>
<dbReference type="EMBL" id="CAAALY010046197">
    <property type="protein sequence ID" value="VEL20391.1"/>
    <property type="molecule type" value="Genomic_DNA"/>
</dbReference>